<dbReference type="AlphaFoldDB" id="A0A845UC25"/>
<dbReference type="Gene3D" id="3.40.50.300">
    <property type="entry name" value="P-loop containing nucleotide triphosphate hydrolases"/>
    <property type="match status" value="1"/>
</dbReference>
<sequence length="892" mass="102266">MKQEFSAPIFIHSMFRTGSTWLFDRFRRAQDQNYWCYQEPFHEMLIHLKDQPELVLGIHDDMSTSLRHPALNKPYFYECYAIREHISDSFQKCISFDSFFDSTVCPAFDEYTAKLIRHAPGRPVLQCCRSYGRLAHLKQQYGGVHIYLWRNPWDQWWSYQINDYFDTASIAITNAHNPPQVIALLREELGFPQVREASFSDEYKQLLQIPVSAQNRYLIFYTLWLYSLIENRSLADCEINVDSLSNDPAALAKTKERLEELNVTDIDLSSCNIPQFYFGDEDKKFFTAAEQRAHKLFASAGYAISVLHDAIQLQHTSQPVVRRRYPEIGQGGERARVAALRFANGKAEAQLARAHAERVAVELQHAHEQAEGLLRTEVEETRSQLDKTVADAQTRERALREDSERNLAIIRGEAQRDMEQLSAEHQAVRQVLLEREREYAAQLADQQAKSQQALEDAQQLHERREARLVGEIEAARAQSQAREIALREDEQAREAELQQEIATVRQMLDHARAEAQARETDLHTRSEAYIAQVRADAAAHIQIFEGRVAHLHAQESALRAEMAQHTAYAQALLARIGAMQSTWWWRLSMLWRRPSLWSAVSCPAPLPRGFHARMGELAHAATVSPQSVQAACISTGSGEHLNLALPEQKGLAMPIQNITELFSLDGRAFITEAYRNLLQREPDLNGMAYYLGRLSMGYGKARVIVQLAKSTECRPHEQIHGLKRLIQEHNNASHWLWGWFGRHTRMHMALQSSVTALARIEQRMEGVHHAINAQSQQMETLARQHTESLCDIKSLMQQTIGGRAAKNEQPRLPTETVRQVFREILGREPESSDVVDEHAQLGTIEALCQVLMNSKEFMSRESENINENIKKLDLEKKWMLSVLVSELIMREI</sequence>
<dbReference type="EMBL" id="WNJL01000040">
    <property type="protein sequence ID" value="NDU43719.1"/>
    <property type="molecule type" value="Genomic_DNA"/>
</dbReference>
<evidence type="ECO:0000313" key="3">
    <source>
        <dbReference type="EMBL" id="NDU43719.1"/>
    </source>
</evidence>
<keyword evidence="1" id="KW-0175">Coiled coil</keyword>
<dbReference type="InterPro" id="IPR025282">
    <property type="entry name" value="DUF4214"/>
</dbReference>
<feature type="domain" description="DUF4214" evidence="2">
    <location>
        <begin position="666"/>
        <end position="713"/>
    </location>
</feature>
<protein>
    <submittedName>
        <fullName evidence="3">DUF4214 domain-containing protein</fullName>
    </submittedName>
</protein>
<feature type="coiled-coil region" evidence="1">
    <location>
        <begin position="487"/>
        <end position="514"/>
    </location>
</feature>
<dbReference type="Pfam" id="PF13946">
    <property type="entry name" value="DUF4214"/>
    <property type="match status" value="1"/>
</dbReference>
<reference evidence="3" key="1">
    <citation type="submission" date="2019-11" db="EMBL/GenBank/DDBJ databases">
        <title>Acidithiobacillus ferrianus sp. nov.: a facultatively anaerobic and extremely acidophilic chemolithoautotroph.</title>
        <authorList>
            <person name="Norris P.R."/>
            <person name="Falagan C."/>
            <person name="Moya-Beltran A."/>
            <person name="Castro M."/>
            <person name="Quatrini R."/>
            <person name="Johnson D.B."/>
        </authorList>
    </citation>
    <scope>NUCLEOTIDE SEQUENCE [LARGE SCALE GENOMIC DNA]</scope>
    <source>
        <strain evidence="3">MG</strain>
    </source>
</reference>
<name>A0A845UC25_9PROT</name>
<proteinExistence type="predicted"/>
<gene>
    <name evidence="3" type="ORF">GL267_14150</name>
</gene>
<dbReference type="RefSeq" id="WP_163099044.1">
    <property type="nucleotide sequence ID" value="NZ_CP127523.1"/>
</dbReference>
<organism evidence="3">
    <name type="scientific">Acidithiobacillus ferrianus</name>
    <dbReference type="NCBI Taxonomy" id="2678518"/>
    <lineage>
        <taxon>Bacteria</taxon>
        <taxon>Pseudomonadati</taxon>
        <taxon>Pseudomonadota</taxon>
        <taxon>Acidithiobacillia</taxon>
        <taxon>Acidithiobacillales</taxon>
        <taxon>Acidithiobacillaceae</taxon>
        <taxon>Acidithiobacillus</taxon>
    </lineage>
</organism>
<comment type="caution">
    <text evidence="3">The sequence shown here is derived from an EMBL/GenBank/DDBJ whole genome shotgun (WGS) entry which is preliminary data.</text>
</comment>
<feature type="coiled-coil region" evidence="1">
    <location>
        <begin position="411"/>
        <end position="463"/>
    </location>
</feature>
<evidence type="ECO:0000259" key="2">
    <source>
        <dbReference type="Pfam" id="PF13946"/>
    </source>
</evidence>
<evidence type="ECO:0000256" key="1">
    <source>
        <dbReference type="SAM" id="Coils"/>
    </source>
</evidence>
<accession>A0A845UC25</accession>
<dbReference type="InterPro" id="IPR027417">
    <property type="entry name" value="P-loop_NTPase"/>
</dbReference>
<dbReference type="SUPFAM" id="SSF52540">
    <property type="entry name" value="P-loop containing nucleoside triphosphate hydrolases"/>
    <property type="match status" value="1"/>
</dbReference>